<evidence type="ECO:0000259" key="3">
    <source>
        <dbReference type="Pfam" id="PF25116"/>
    </source>
</evidence>
<dbReference type="InterPro" id="IPR056827">
    <property type="entry name" value="CBM87_Agd3"/>
</dbReference>
<dbReference type="InterPro" id="IPR050788">
    <property type="entry name" value="Yeast_SRP1/TIP1_CWP"/>
</dbReference>
<dbReference type="InterPro" id="IPR056826">
    <property type="entry name" value="Agd3_CE"/>
</dbReference>
<feature type="domain" description="Agd3 CBM87" evidence="3">
    <location>
        <begin position="29"/>
        <end position="247"/>
    </location>
</feature>
<organism evidence="4 5">
    <name type="scientific">Monoraphidium neglectum</name>
    <dbReference type="NCBI Taxonomy" id="145388"/>
    <lineage>
        <taxon>Eukaryota</taxon>
        <taxon>Viridiplantae</taxon>
        <taxon>Chlorophyta</taxon>
        <taxon>core chlorophytes</taxon>
        <taxon>Chlorophyceae</taxon>
        <taxon>CS clade</taxon>
        <taxon>Sphaeropleales</taxon>
        <taxon>Selenastraceae</taxon>
        <taxon>Monoraphidium</taxon>
    </lineage>
</organism>
<evidence type="ECO:0000313" key="4">
    <source>
        <dbReference type="EMBL" id="KIZ05897.1"/>
    </source>
</evidence>
<dbReference type="RefSeq" id="XP_013904916.1">
    <property type="nucleotide sequence ID" value="XM_014049462.1"/>
</dbReference>
<keyword evidence="1" id="KW-0732">Signal</keyword>
<evidence type="ECO:0000259" key="2">
    <source>
        <dbReference type="Pfam" id="PF25115"/>
    </source>
</evidence>
<feature type="chain" id="PRO_5002247708" evidence="1">
    <location>
        <begin position="27"/>
        <end position="718"/>
    </location>
</feature>
<keyword evidence="5" id="KW-1185">Reference proteome</keyword>
<gene>
    <name evidence="4" type="ORF">MNEG_2061</name>
</gene>
<dbReference type="EMBL" id="KK100442">
    <property type="protein sequence ID" value="KIZ05897.1"/>
    <property type="molecule type" value="Genomic_DNA"/>
</dbReference>
<dbReference type="Pfam" id="PF25115">
    <property type="entry name" value="Agd3_CE"/>
    <property type="match status" value="1"/>
</dbReference>
<evidence type="ECO:0000256" key="1">
    <source>
        <dbReference type="SAM" id="SignalP"/>
    </source>
</evidence>
<dbReference type="AlphaFoldDB" id="A0A0D2N008"/>
<dbReference type="Pfam" id="PF25116">
    <property type="entry name" value="CBM87_Agd3"/>
    <property type="match status" value="1"/>
</dbReference>
<feature type="signal peptide" evidence="1">
    <location>
        <begin position="1"/>
        <end position="26"/>
    </location>
</feature>
<dbReference type="GO" id="GO:0005199">
    <property type="term" value="F:structural constituent of cell wall"/>
    <property type="evidence" value="ECO:0007669"/>
    <property type="project" value="TreeGrafter"/>
</dbReference>
<dbReference type="STRING" id="145388.A0A0D2N008"/>
<dbReference type="Proteomes" id="UP000054498">
    <property type="component" value="Unassembled WGS sequence"/>
</dbReference>
<name>A0A0D2N008_9CHLO</name>
<feature type="domain" description="Agd3 deacetylase" evidence="2">
    <location>
        <begin position="378"/>
        <end position="654"/>
    </location>
</feature>
<dbReference type="OrthoDB" id="5151256at2759"/>
<proteinExistence type="predicted"/>
<dbReference type="KEGG" id="mng:MNEG_2061"/>
<evidence type="ECO:0000313" key="5">
    <source>
        <dbReference type="Proteomes" id="UP000054498"/>
    </source>
</evidence>
<reference evidence="4 5" key="1">
    <citation type="journal article" date="2013" name="BMC Genomics">
        <title>Reconstruction of the lipid metabolism for the microalga Monoraphidium neglectum from its genome sequence reveals characteristics suitable for biofuel production.</title>
        <authorList>
            <person name="Bogen C."/>
            <person name="Al-Dilaimi A."/>
            <person name="Albersmeier A."/>
            <person name="Wichmann J."/>
            <person name="Grundmann M."/>
            <person name="Rupp O."/>
            <person name="Lauersen K.J."/>
            <person name="Blifernez-Klassen O."/>
            <person name="Kalinowski J."/>
            <person name="Goesmann A."/>
            <person name="Mussgnug J.H."/>
            <person name="Kruse O."/>
        </authorList>
    </citation>
    <scope>NUCLEOTIDE SEQUENCE [LARGE SCALE GENOMIC DNA]</scope>
    <source>
        <strain evidence="4 5">SAG 48.87</strain>
    </source>
</reference>
<sequence>MDQKFVACAALMLGCLTLTAVPSASALVVKLNTLILTVPGWNIDFLESTLLGYGAPYTVARYDKSNPLDLTQLLWAPDGSANFAGYVMYPNIEAMGHLNSTQVLTIWDYQNRTGARSVKFGAWPTNVGIDVNTTACSSADVTMTFTAAAPLGASGILPSAPLSSSGLYRCPGSGSAAPLTTCSIWASDFAGAGLHPACQSTPVLMVGANVAGTLVKFGDGRESLAFMHDCGGWSTTCLVLSHVSLSWMLQGLIPGERLSLLTVHFDDFFLATEFDANLKVGSLSQYRATVPDLQAHLTWRSALAASRPGTTITYELPFNGNGVLEQVANTLKQTNVSPIDVDDRSCIDFPDYITLGCSCWFIGTAACPATQPAFCRNCTKDWAKPLGSGVNRAAQSTKTNNATWNVADFSAGDPLANFIITNTNGQADGFFYNHHTFSHENLDNVTTFDTDIQIELNMQMATYLGLTSRKSYSSSCMVTPQISGLRNGDALASLARHGIACSVGDNTWPFLLNTDNPHHMLLTTKATNGYDGYSILPRFATEIYYNCSTPTQNMILYNNLYRSYFGNDSTISDLLQREAVRVSRALFNLHHDPHMMHQANLAILDGSGKSLSMRWVEAVVAEFGKYASWPLTSLKLDDLRAAFLARQARDACALSYALQVGTNGTASTLTVTSGAAADGTQCSAPLIMGGSSMSMAVAKGGSVQVQPAGLSWYVPQPV</sequence>
<dbReference type="PROSITE" id="PS51257">
    <property type="entry name" value="PROKAR_LIPOPROTEIN"/>
    <property type="match status" value="1"/>
</dbReference>
<dbReference type="GeneID" id="25734939"/>
<dbReference type="PANTHER" id="PTHR31002">
    <property type="entry name" value="SERIPAUPERIN"/>
    <property type="match status" value="1"/>
</dbReference>
<accession>A0A0D2N008</accession>
<protein>
    <submittedName>
        <fullName evidence="4">Uncharacterized protein</fullName>
    </submittedName>
</protein>
<dbReference type="PANTHER" id="PTHR31002:SF34">
    <property type="entry name" value="CELL WALL PROTEIN CWP1-RELATED"/>
    <property type="match status" value="1"/>
</dbReference>